<accession>A0A2P2HXR1</accession>
<comment type="subcellular location">
    <subcellularLocation>
        <location evidence="1">Membrane</location>
    </subcellularLocation>
</comment>
<feature type="region of interest" description="Disordered" evidence="7">
    <location>
        <begin position="1"/>
        <end position="85"/>
    </location>
</feature>
<reference evidence="9" key="2">
    <citation type="journal article" date="2018" name="Biosci. Biotechnol. Biochem.">
        <title>Polysaccharide hydrolase of the hadal zone amphipods Hirondellea gigas.</title>
        <authorList>
            <person name="Kobayashi H."/>
            <person name="Nagahama T."/>
            <person name="Arai W."/>
            <person name="Sasagawa Y."/>
            <person name="Umeda M."/>
            <person name="Hayashi T."/>
            <person name="Nikaido I."/>
            <person name="Watanabe H."/>
            <person name="Oguri K."/>
            <person name="Kitazato H."/>
            <person name="Fujioka K."/>
            <person name="Kido Y."/>
            <person name="Takami H."/>
        </authorList>
    </citation>
    <scope>NUCLEOTIDE SEQUENCE</scope>
    <source>
        <tissue evidence="9">Whole body</tissue>
    </source>
</reference>
<feature type="compositionally biased region" description="Basic and acidic residues" evidence="7">
    <location>
        <begin position="31"/>
        <end position="45"/>
    </location>
</feature>
<evidence type="ECO:0000256" key="4">
    <source>
        <dbReference type="ARBA" id="ARBA00022989"/>
    </source>
</evidence>
<dbReference type="Pfam" id="PF01130">
    <property type="entry name" value="CD36"/>
    <property type="match status" value="1"/>
</dbReference>
<feature type="region of interest" description="Disordered" evidence="7">
    <location>
        <begin position="106"/>
        <end position="125"/>
    </location>
</feature>
<evidence type="ECO:0000313" key="10">
    <source>
        <dbReference type="EMBL" id="LAC20430.1"/>
    </source>
</evidence>
<dbReference type="EMBL" id="IACT01001066">
    <property type="protein sequence ID" value="LAC20430.1"/>
    <property type="molecule type" value="mRNA"/>
</dbReference>
<sequence>MSVHDKKTLLKADNEIGITNPSNISHTPSEVLHKKIATDSSDPAKKYNPTTSSSFSPTSSESDSKRNDEIVPSFPEPKEYYSSKKDPGLDIKTGIYVQLAVMKDSNGKESDKKEDLGGNTDSPSTATTIFHSLEQNLSQSSTTSVNSDLENTKQANDGVRPKTLSNGTDSNAFSTIKKSRKMSCCFIATVIFGFVSLIVGTVMLAGGYDALFNSILKSQLSIYPGSRAYDIWRLTPVPLSCAFFLYNLTNPDEFKKGSKPMLAEVGPYVYREYHEKVGIEFHGNNTVRFFQKRWWVWDQEASGSHRQEDLVIILNTVPVSAAYSASQYGDILSNIALMGMNVMFRKVGEELTLEATVKDVLFDGYEDPLLDFVQEHPNLTDILNLPPGLTDYDKMAWFYKRNESESYDGEFNMFTGEDTLDNLGNLDWWNRTHDTEFFDPPCNSIFGSAGEIWPPNQQKTAISFYCTDLCMTLTLQYKEPVTDQFGLEGYRYWADNRTFASPDEVPENLCYCFTNETCPVAGLLDAQTCRMGSPALISFPHFLHGDPKLLEDVEGVTPPEEENHQMIIDMIPELGVPLSVRARIQINMAVVPYKGIAGLDILRRVKEVVLPLLWFEVSADLTQELADEIKPVVFLIRSPTMTIIWVLMMVAGAAVLITLLVVVALQRQKQQRAVARVRTREYHTFN</sequence>
<evidence type="ECO:0000256" key="6">
    <source>
        <dbReference type="ARBA" id="ARBA00023180"/>
    </source>
</evidence>
<reference evidence="10" key="1">
    <citation type="submission" date="2017-11" db="EMBL/GenBank/DDBJ databases">
        <title>The sensing device of the deep-sea amphipod.</title>
        <authorList>
            <person name="Kobayashi H."/>
            <person name="Nagahama T."/>
            <person name="Arai W."/>
            <person name="Sasagawa Y."/>
            <person name="Umeda M."/>
            <person name="Hayashi T."/>
            <person name="Nikaido I."/>
            <person name="Watanabe H."/>
            <person name="Oguri K."/>
            <person name="Kitazato H."/>
            <person name="Fujioka K."/>
            <person name="Kido Y."/>
            <person name="Takami H."/>
        </authorList>
    </citation>
    <scope>NUCLEOTIDE SEQUENCE</scope>
    <source>
        <tissue evidence="10">Whole body</tissue>
    </source>
</reference>
<feature type="compositionally biased region" description="Basic and acidic residues" evidence="7">
    <location>
        <begin position="76"/>
        <end position="85"/>
    </location>
</feature>
<organism evidence="9">
    <name type="scientific">Hirondellea gigas</name>
    <dbReference type="NCBI Taxonomy" id="1518452"/>
    <lineage>
        <taxon>Eukaryota</taxon>
        <taxon>Metazoa</taxon>
        <taxon>Ecdysozoa</taxon>
        <taxon>Arthropoda</taxon>
        <taxon>Crustacea</taxon>
        <taxon>Multicrustacea</taxon>
        <taxon>Malacostraca</taxon>
        <taxon>Eumalacostraca</taxon>
        <taxon>Peracarida</taxon>
        <taxon>Amphipoda</taxon>
        <taxon>Amphilochidea</taxon>
        <taxon>Lysianassida</taxon>
        <taxon>Lysianassidira</taxon>
        <taxon>Lysianassoidea</taxon>
        <taxon>Lysianassidae</taxon>
        <taxon>Hirondellea</taxon>
    </lineage>
</organism>
<evidence type="ECO:0000256" key="1">
    <source>
        <dbReference type="ARBA" id="ARBA00004370"/>
    </source>
</evidence>
<dbReference type="EMBL" id="IACF01000810">
    <property type="protein sequence ID" value="LAB66561.1"/>
    <property type="molecule type" value="mRNA"/>
</dbReference>
<feature type="compositionally biased region" description="Basic and acidic residues" evidence="7">
    <location>
        <begin position="1"/>
        <end position="14"/>
    </location>
</feature>
<feature type="transmembrane region" description="Helical" evidence="8">
    <location>
        <begin position="643"/>
        <end position="665"/>
    </location>
</feature>
<evidence type="ECO:0000313" key="9">
    <source>
        <dbReference type="EMBL" id="LAB66561.1"/>
    </source>
</evidence>
<keyword evidence="5 8" id="KW-0472">Membrane</keyword>
<protein>
    <submittedName>
        <fullName evidence="9">Protein croquemort-like</fullName>
    </submittedName>
</protein>
<dbReference type="PRINTS" id="PR01609">
    <property type="entry name" value="CD36FAMILY"/>
</dbReference>
<dbReference type="InterPro" id="IPR002159">
    <property type="entry name" value="CD36_fam"/>
</dbReference>
<feature type="compositionally biased region" description="Polar residues" evidence="7">
    <location>
        <begin position="136"/>
        <end position="155"/>
    </location>
</feature>
<evidence type="ECO:0000256" key="8">
    <source>
        <dbReference type="SAM" id="Phobius"/>
    </source>
</evidence>
<feature type="compositionally biased region" description="Low complexity" evidence="7">
    <location>
        <begin position="50"/>
        <end position="61"/>
    </location>
</feature>
<evidence type="ECO:0000256" key="7">
    <source>
        <dbReference type="SAM" id="MobiDB-lite"/>
    </source>
</evidence>
<feature type="compositionally biased region" description="Polar residues" evidence="7">
    <location>
        <begin position="17"/>
        <end position="28"/>
    </location>
</feature>
<dbReference type="PANTHER" id="PTHR11923:SF93">
    <property type="entry name" value="GH07959P-RELATED"/>
    <property type="match status" value="1"/>
</dbReference>
<dbReference type="GO" id="GO:0005737">
    <property type="term" value="C:cytoplasm"/>
    <property type="evidence" value="ECO:0007669"/>
    <property type="project" value="TreeGrafter"/>
</dbReference>
<keyword evidence="6" id="KW-0325">Glycoprotein</keyword>
<evidence type="ECO:0000256" key="2">
    <source>
        <dbReference type="ARBA" id="ARBA00010532"/>
    </source>
</evidence>
<comment type="similarity">
    <text evidence="2">Belongs to the CD36 family.</text>
</comment>
<dbReference type="PANTHER" id="PTHR11923">
    <property type="entry name" value="SCAVENGER RECEPTOR CLASS B TYPE-1 SR-B1"/>
    <property type="match status" value="1"/>
</dbReference>
<evidence type="ECO:0000256" key="3">
    <source>
        <dbReference type="ARBA" id="ARBA00022692"/>
    </source>
</evidence>
<dbReference type="GO" id="GO:0016020">
    <property type="term" value="C:membrane"/>
    <property type="evidence" value="ECO:0007669"/>
    <property type="project" value="UniProtKB-SubCell"/>
</dbReference>
<feature type="transmembrane region" description="Helical" evidence="8">
    <location>
        <begin position="184"/>
        <end position="208"/>
    </location>
</feature>
<dbReference type="AlphaFoldDB" id="A0A2P2HXR1"/>
<keyword evidence="3 8" id="KW-0812">Transmembrane</keyword>
<feature type="region of interest" description="Disordered" evidence="7">
    <location>
        <begin position="136"/>
        <end position="166"/>
    </location>
</feature>
<keyword evidence="4 8" id="KW-1133">Transmembrane helix</keyword>
<proteinExistence type="evidence at transcript level"/>
<dbReference type="GO" id="GO:0005044">
    <property type="term" value="F:scavenger receptor activity"/>
    <property type="evidence" value="ECO:0007669"/>
    <property type="project" value="TreeGrafter"/>
</dbReference>
<evidence type="ECO:0000256" key="5">
    <source>
        <dbReference type="ARBA" id="ARBA00023136"/>
    </source>
</evidence>
<feature type="compositionally biased region" description="Basic and acidic residues" evidence="7">
    <location>
        <begin position="106"/>
        <end position="116"/>
    </location>
</feature>
<name>A0A2P2HXR1_9CRUS</name>